<gene>
    <name evidence="2" type="ORF">RBB81_13555</name>
</gene>
<reference evidence="2" key="1">
    <citation type="submission" date="2023-08" db="EMBL/GenBank/DDBJ databases">
        <authorList>
            <person name="Messyasz A."/>
            <person name="Mannisto M.K."/>
            <person name="Kerkhof L.J."/>
            <person name="Haggblom M."/>
        </authorList>
    </citation>
    <scope>NUCLEOTIDE SEQUENCE</scope>
    <source>
        <strain evidence="2">M8UP39</strain>
    </source>
</reference>
<protein>
    <submittedName>
        <fullName evidence="2">Uncharacterized protein</fullName>
    </submittedName>
</protein>
<proteinExistence type="predicted"/>
<name>A0AAU7YW56_9BACT</name>
<organism evidence="2">
    <name type="scientific">Tunturiibacter gelidiferens</name>
    <dbReference type="NCBI Taxonomy" id="3069689"/>
    <lineage>
        <taxon>Bacteria</taxon>
        <taxon>Pseudomonadati</taxon>
        <taxon>Acidobacteriota</taxon>
        <taxon>Terriglobia</taxon>
        <taxon>Terriglobales</taxon>
        <taxon>Acidobacteriaceae</taxon>
        <taxon>Tunturiibacter</taxon>
    </lineage>
</organism>
<sequence length="268" mass="28112">MRWVRSVHKMKLGVWCFGFLLMFQAFGGRAAEAETHGQAITELQPLPGGITLPVAMGRTLRAGKTRPGTAFQVKTTQRVPVSETAYLKRGAVVRGEVVASDAGDGSALHPSTLTIRFTQLSYGGRTVPLMTRAVAIANLMVVDDTFLPATGSTDRGNSNPASWTTRQVGGDEVARSGWVGPVVGSGTRTVGSADYYGVYSLPAKLEGANGALVPRAMGVFSTTAEGLYGFDQGAQLSSSGGLITITDAKGRAVIRDGDHLLLEVVAGR</sequence>
<dbReference type="AlphaFoldDB" id="A0AAU7YW56"/>
<dbReference type="RefSeq" id="WP_353071016.1">
    <property type="nucleotide sequence ID" value="NZ_CP132938.1"/>
</dbReference>
<dbReference type="EMBL" id="CP132938">
    <property type="protein sequence ID" value="XCB20614.1"/>
    <property type="molecule type" value="Genomic_DNA"/>
</dbReference>
<evidence type="ECO:0000256" key="1">
    <source>
        <dbReference type="SAM" id="SignalP"/>
    </source>
</evidence>
<feature type="signal peptide" evidence="1">
    <location>
        <begin position="1"/>
        <end position="27"/>
    </location>
</feature>
<dbReference type="KEGG" id="tgi:RBB81_13555"/>
<feature type="chain" id="PRO_5043806604" evidence="1">
    <location>
        <begin position="28"/>
        <end position="268"/>
    </location>
</feature>
<evidence type="ECO:0000313" key="2">
    <source>
        <dbReference type="EMBL" id="XCB20614.1"/>
    </source>
</evidence>
<reference evidence="2" key="2">
    <citation type="journal article" date="2024" name="Environ. Microbiol.">
        <title>Genome analysis and description of Tunturibacter gen. nov. expands the diversity of Terriglobia in tundra soils.</title>
        <authorList>
            <person name="Messyasz A."/>
            <person name="Mannisto M.K."/>
            <person name="Kerkhof L.J."/>
            <person name="Haggblom M.M."/>
        </authorList>
    </citation>
    <scope>NUCLEOTIDE SEQUENCE</scope>
    <source>
        <strain evidence="2">M8UP39</strain>
    </source>
</reference>
<keyword evidence="1" id="KW-0732">Signal</keyword>
<accession>A0AAU7YW56</accession>